<evidence type="ECO:0000256" key="2">
    <source>
        <dbReference type="ARBA" id="ARBA00022475"/>
    </source>
</evidence>
<evidence type="ECO:0000313" key="9">
    <source>
        <dbReference type="EMBL" id="KYC54324.1"/>
    </source>
</evidence>
<dbReference type="PANTHER" id="PTHR28259">
    <property type="entry name" value="FLUORIDE EXPORT PROTEIN 1-RELATED"/>
    <property type="match status" value="1"/>
</dbReference>
<dbReference type="HAMAP" id="MF_00454">
    <property type="entry name" value="FluC"/>
    <property type="match status" value="1"/>
</dbReference>
<sequence>MHILLVIGLGGFIGAILRYLVSGWVQNGFFSFPAGTLCVNVVGSFFLSTILYLSENKGFFSEETRIFLTIGILGAFTTMSTFSYESFRLLENKETLYLSINIIATVLLTLFAVMLGKIFVLSLWRS</sequence>
<feature type="transmembrane region" description="Helical" evidence="8">
    <location>
        <begin position="66"/>
        <end position="84"/>
    </location>
</feature>
<evidence type="ECO:0000256" key="6">
    <source>
        <dbReference type="ARBA" id="ARBA00035120"/>
    </source>
</evidence>
<gene>
    <name evidence="8" type="primary">fluC</name>
    <name evidence="8" type="synonym">crcB</name>
    <name evidence="9" type="ORF">AMQ74_00076</name>
</gene>
<keyword evidence="8" id="KW-0479">Metal-binding</keyword>
<keyword evidence="8" id="KW-0407">Ion channel</keyword>
<organism evidence="9 10">
    <name type="scientific">Candidatus Methanofastidiosum methylothiophilum</name>
    <dbReference type="NCBI Taxonomy" id="1705564"/>
    <lineage>
        <taxon>Archaea</taxon>
        <taxon>Methanobacteriati</taxon>
        <taxon>Methanobacteriota</taxon>
        <taxon>Stenosarchaea group</taxon>
        <taxon>Candidatus Methanofastidiosia</taxon>
        <taxon>Candidatus Methanofastidiosales</taxon>
        <taxon>Candidatus Methanofastidiosaceae</taxon>
        <taxon>Candidatus Methanofastidiosum</taxon>
    </lineage>
</organism>
<evidence type="ECO:0000256" key="4">
    <source>
        <dbReference type="ARBA" id="ARBA00022989"/>
    </source>
</evidence>
<dbReference type="GO" id="GO:0062054">
    <property type="term" value="F:fluoride channel activity"/>
    <property type="evidence" value="ECO:0007669"/>
    <property type="project" value="UniProtKB-UniRule"/>
</dbReference>
<dbReference type="PANTHER" id="PTHR28259:SF1">
    <property type="entry name" value="FLUORIDE EXPORT PROTEIN 1-RELATED"/>
    <property type="match status" value="1"/>
</dbReference>
<comment type="similarity">
    <text evidence="6 8">Belongs to the fluoride channel Fluc/FEX (TC 1.A.43) family.</text>
</comment>
<keyword evidence="8" id="KW-0813">Transport</keyword>
<reference evidence="9 10" key="1">
    <citation type="journal article" date="2016" name="ISME J.">
        <title>Chasing the elusive Euryarchaeota class WSA2: genomes reveal a uniquely fastidious methyl-reducing methanogen.</title>
        <authorList>
            <person name="Nobu M.K."/>
            <person name="Narihiro T."/>
            <person name="Kuroda K."/>
            <person name="Mei R."/>
            <person name="Liu W.T."/>
        </authorList>
    </citation>
    <scope>NUCLEOTIDE SEQUENCE [LARGE SCALE GENOMIC DNA]</scope>
    <source>
        <strain evidence="9">U1lsi0528_Bin089</strain>
    </source>
</reference>
<proteinExistence type="inferred from homology"/>
<keyword evidence="5 8" id="KW-0472">Membrane</keyword>
<dbReference type="NCBIfam" id="TIGR00494">
    <property type="entry name" value="crcB"/>
    <property type="match status" value="1"/>
</dbReference>
<dbReference type="AlphaFoldDB" id="A0A150JBJ8"/>
<dbReference type="GO" id="GO:0140114">
    <property type="term" value="P:cellular detoxification of fluoride"/>
    <property type="evidence" value="ECO:0007669"/>
    <property type="project" value="UniProtKB-UniRule"/>
</dbReference>
<keyword evidence="8" id="KW-0406">Ion transport</keyword>
<evidence type="ECO:0000256" key="7">
    <source>
        <dbReference type="ARBA" id="ARBA00035585"/>
    </source>
</evidence>
<evidence type="ECO:0000256" key="3">
    <source>
        <dbReference type="ARBA" id="ARBA00022692"/>
    </source>
</evidence>
<name>A0A150JBJ8_9EURY</name>
<keyword evidence="3 8" id="KW-0812">Transmembrane</keyword>
<evidence type="ECO:0000256" key="5">
    <source>
        <dbReference type="ARBA" id="ARBA00023136"/>
    </source>
</evidence>
<keyword evidence="8" id="KW-0915">Sodium</keyword>
<evidence type="ECO:0000313" key="10">
    <source>
        <dbReference type="Proteomes" id="UP000075578"/>
    </source>
</evidence>
<keyword evidence="4 8" id="KW-1133">Transmembrane helix</keyword>
<dbReference type="Pfam" id="PF02537">
    <property type="entry name" value="CRCB"/>
    <property type="match status" value="1"/>
</dbReference>
<dbReference type="Proteomes" id="UP000075578">
    <property type="component" value="Unassembled WGS sequence"/>
</dbReference>
<feature type="binding site" evidence="8">
    <location>
        <position position="77"/>
    </location>
    <ligand>
        <name>Na(+)</name>
        <dbReference type="ChEBI" id="CHEBI:29101"/>
        <note>structural</note>
    </ligand>
</feature>
<evidence type="ECO:0000256" key="8">
    <source>
        <dbReference type="HAMAP-Rule" id="MF_00454"/>
    </source>
</evidence>
<dbReference type="GO" id="GO:0046872">
    <property type="term" value="F:metal ion binding"/>
    <property type="evidence" value="ECO:0007669"/>
    <property type="project" value="UniProtKB-KW"/>
</dbReference>
<dbReference type="GO" id="GO:0005886">
    <property type="term" value="C:plasma membrane"/>
    <property type="evidence" value="ECO:0007669"/>
    <property type="project" value="UniProtKB-SubCell"/>
</dbReference>
<keyword evidence="2 8" id="KW-1003">Cell membrane</keyword>
<evidence type="ECO:0000256" key="1">
    <source>
        <dbReference type="ARBA" id="ARBA00004651"/>
    </source>
</evidence>
<protein>
    <recommendedName>
        <fullName evidence="8">Fluoride-specific ion channel FluC</fullName>
    </recommendedName>
</protein>
<feature type="transmembrane region" description="Helical" evidence="8">
    <location>
        <begin position="96"/>
        <end position="124"/>
    </location>
</feature>
<feature type="binding site" evidence="8">
    <location>
        <position position="74"/>
    </location>
    <ligand>
        <name>Na(+)</name>
        <dbReference type="ChEBI" id="CHEBI:29101"/>
        <note>structural</note>
    </ligand>
</feature>
<dbReference type="PATRIC" id="fig|1705564.3.peg.78"/>
<comment type="activity regulation">
    <text evidence="8">Na(+) is not transported, but it plays an essential structural role and its presence is essential for fluoride channel function.</text>
</comment>
<comment type="function">
    <text evidence="8">Fluoride-specific ion channel. Important for reducing fluoride concentration in the cell, thus reducing its toxicity.</text>
</comment>
<comment type="caution">
    <text evidence="9">The sequence shown here is derived from an EMBL/GenBank/DDBJ whole genome shotgun (WGS) entry which is preliminary data.</text>
</comment>
<comment type="subcellular location">
    <subcellularLocation>
        <location evidence="1 8">Cell membrane</location>
        <topology evidence="1 8">Multi-pass membrane protein</topology>
    </subcellularLocation>
</comment>
<accession>A0A150JBJ8</accession>
<dbReference type="EMBL" id="LNGD01000002">
    <property type="protein sequence ID" value="KYC54324.1"/>
    <property type="molecule type" value="Genomic_DNA"/>
</dbReference>
<feature type="transmembrane region" description="Helical" evidence="8">
    <location>
        <begin position="34"/>
        <end position="54"/>
    </location>
</feature>
<comment type="catalytic activity">
    <reaction evidence="7">
        <text>fluoride(in) = fluoride(out)</text>
        <dbReference type="Rhea" id="RHEA:76159"/>
        <dbReference type="ChEBI" id="CHEBI:17051"/>
    </reaction>
    <physiologicalReaction direction="left-to-right" evidence="7">
        <dbReference type="Rhea" id="RHEA:76160"/>
    </physiologicalReaction>
</comment>
<dbReference type="InterPro" id="IPR003691">
    <property type="entry name" value="FluC"/>
</dbReference>